<dbReference type="EMBL" id="VEVO01000015">
    <property type="protein sequence ID" value="KAF0030918.1"/>
    <property type="molecule type" value="Genomic_DNA"/>
</dbReference>
<proteinExistence type="predicted"/>
<evidence type="ECO:0000313" key="2">
    <source>
        <dbReference type="Proteomes" id="UP000438429"/>
    </source>
</evidence>
<comment type="caution">
    <text evidence="1">The sequence shown here is derived from an EMBL/GenBank/DDBJ whole genome shotgun (WGS) entry which is preliminary data.</text>
</comment>
<gene>
    <name evidence="1" type="ORF">F2P81_017649</name>
</gene>
<reference evidence="1 2" key="1">
    <citation type="submission" date="2019-06" db="EMBL/GenBank/DDBJ databases">
        <title>Draft genomes of female and male turbot (Scophthalmus maximus).</title>
        <authorList>
            <person name="Xu H."/>
            <person name="Xu X.-W."/>
            <person name="Shao C."/>
            <person name="Chen S."/>
        </authorList>
    </citation>
    <scope>NUCLEOTIDE SEQUENCE [LARGE SCALE GENOMIC DNA]</scope>
    <source>
        <strain evidence="1">Ysfricsl-2016a</strain>
        <tissue evidence="1">Blood</tissue>
    </source>
</reference>
<sequence length="86" mass="10006">MIERTRGEKDEVTDEERVLRAAAVRGSIPERTSFSASERKTTRKRRRQLVVEDEVIVNGDVENQMCKTRFINHFNSQQSLLQEVTV</sequence>
<dbReference type="Proteomes" id="UP000438429">
    <property type="component" value="Unassembled WGS sequence"/>
</dbReference>
<name>A0A6A4SFB8_SCOMX</name>
<dbReference type="AlphaFoldDB" id="A0A6A4SFB8"/>
<accession>A0A6A4SFB8</accession>
<protein>
    <submittedName>
        <fullName evidence="1">Uncharacterized protein</fullName>
    </submittedName>
</protein>
<organism evidence="1 2">
    <name type="scientific">Scophthalmus maximus</name>
    <name type="common">Turbot</name>
    <name type="synonym">Psetta maxima</name>
    <dbReference type="NCBI Taxonomy" id="52904"/>
    <lineage>
        <taxon>Eukaryota</taxon>
        <taxon>Metazoa</taxon>
        <taxon>Chordata</taxon>
        <taxon>Craniata</taxon>
        <taxon>Vertebrata</taxon>
        <taxon>Euteleostomi</taxon>
        <taxon>Actinopterygii</taxon>
        <taxon>Neopterygii</taxon>
        <taxon>Teleostei</taxon>
        <taxon>Neoteleostei</taxon>
        <taxon>Acanthomorphata</taxon>
        <taxon>Carangaria</taxon>
        <taxon>Pleuronectiformes</taxon>
        <taxon>Pleuronectoidei</taxon>
        <taxon>Scophthalmidae</taxon>
        <taxon>Scophthalmus</taxon>
    </lineage>
</organism>
<evidence type="ECO:0000313" key="1">
    <source>
        <dbReference type="EMBL" id="KAF0030918.1"/>
    </source>
</evidence>